<evidence type="ECO:0000256" key="3">
    <source>
        <dbReference type="PROSITE-ProRule" id="PRU00317"/>
    </source>
</evidence>
<dbReference type="InterPro" id="IPR033712">
    <property type="entry name" value="Pumilio_RNA-bd"/>
</dbReference>
<feature type="compositionally biased region" description="Polar residues" evidence="5">
    <location>
        <begin position="36"/>
        <end position="51"/>
    </location>
</feature>
<feature type="compositionally biased region" description="Polar residues" evidence="5">
    <location>
        <begin position="18"/>
        <end position="27"/>
    </location>
</feature>
<feature type="repeat" description="Pumilio" evidence="3">
    <location>
        <begin position="796"/>
        <end position="831"/>
    </location>
</feature>
<feature type="region of interest" description="Disordered" evidence="5">
    <location>
        <begin position="1"/>
        <end position="54"/>
    </location>
</feature>
<feature type="region of interest" description="Disordered" evidence="5">
    <location>
        <begin position="506"/>
        <end position="525"/>
    </location>
</feature>
<evidence type="ECO:0000256" key="5">
    <source>
        <dbReference type="SAM" id="MobiDB-lite"/>
    </source>
</evidence>
<feature type="repeat" description="Pumilio" evidence="3">
    <location>
        <begin position="724"/>
        <end position="759"/>
    </location>
</feature>
<feature type="region of interest" description="Disordered" evidence="5">
    <location>
        <begin position="403"/>
        <end position="442"/>
    </location>
</feature>
<dbReference type="InterPro" id="IPR016024">
    <property type="entry name" value="ARM-type_fold"/>
</dbReference>
<feature type="compositionally biased region" description="Polar residues" evidence="5">
    <location>
        <begin position="173"/>
        <end position="182"/>
    </location>
</feature>
<keyword evidence="1" id="KW-0677">Repeat</keyword>
<sequence>MAYSNSTSDRMDELRYHGQQTTRNDSSLLGLVSPPRNGNGNRLPQPLQTQDGRGGLMRRFTTDSGRVPTIASITTQRGGQDSQEYGPSTYHKVQLIEKKKKEYERLREQKRRFEAEMQLLDMQQRREEHELAQMQEDLGRGNNPNAGHQSEPTTPPEYRESNSGFPTVFSRPNRYSTSSLQSPPGIYNRPGRSGSQLTSPQGGIMQSRLMMDDKLPSKSVPGSRRNSDEDEKEEAVRQDPTSHRSTNALNRYSMPVTKSRNGMHEMLALDQTNTARFLFGEDESAPSPDVNQYLDMNGAENKFPILVRREEYPGTMQLSASSAALDLALSQSPGPDTNGWGAISRHRSSQSQQNILSINSQGQGLSQANGPLSSNTNGSDSPLSARPSYRHSLDLKSYYDGGVQEPAQVSSPPKHQATPPKLQSSYSANDVPTMRSTTNGIPSANTTPNSHAQQHLHNHNASLGRIPPNAMSNRLSREMTSAESTTLREAQNGGYQSIQSALHASAPSFGPSLSQAGAQQPLQPAMVSPGAQQAYPVGGYYNNYGMQQMMMGMQNMSVAQQPLYSPNNPYAPPQYAPPPMYPQAAPRDSQARVIQQRRQNDGEAMNRFANMSLEQLGGEIYALCKDQHGCRYLQKKLEDRNPEQVHMIWLETNMHVVELMTDPFGNYLCQKLLEYCNDEERTVLIQHAAEDLVRIALNQHGTRALQKMIEFISTPVQTQIIIEALRYRVVELIQDLNGNHVIQKCLNKLSSADAQFIFDAVGRNCIDVGTHRHGCCVLQRCIDHASGDQKAWLIRQISDNAYVLVQDPFGNYVVQYILDLNEPVFTEPLVAMFATRVPQLSKQKFSSNVIEKCLRCAQEESKDNLIEEMLQPTELDRLLRDSFANYVIQTALDYANPRMKARLIEAIRPYLPAIRTTPYGRRIQAKIQGNEGRSGSSSGQATPVEVEAVHTPLRHQRATSNASATSYIAPAGGYSNGYVPAAMATNGIGSSRAAPVPGGSFPSSEQLVSGQSQQQPFPYSYGRGAPQAGNGNWL</sequence>
<name>A0ABR4C8H1_9HELO</name>
<feature type="compositionally biased region" description="Polar residues" evidence="5">
    <location>
        <begin position="511"/>
        <end position="522"/>
    </location>
</feature>
<feature type="compositionally biased region" description="Low complexity" evidence="5">
    <location>
        <begin position="349"/>
        <end position="363"/>
    </location>
</feature>
<feature type="region of interest" description="Disordered" evidence="5">
    <location>
        <begin position="329"/>
        <end position="388"/>
    </location>
</feature>
<feature type="repeat" description="Pumilio" evidence="3">
    <location>
        <begin position="651"/>
        <end position="686"/>
    </location>
</feature>
<accession>A0ABR4C8H1</accession>
<dbReference type="PROSITE" id="PS50303">
    <property type="entry name" value="PUM_HD"/>
    <property type="match status" value="1"/>
</dbReference>
<dbReference type="EMBL" id="JAZHXI010000011">
    <property type="protein sequence ID" value="KAL2066223.1"/>
    <property type="molecule type" value="Genomic_DNA"/>
</dbReference>
<feature type="compositionally biased region" description="Polar residues" evidence="5">
    <location>
        <begin position="1001"/>
        <end position="1017"/>
    </location>
</feature>
<evidence type="ECO:0000256" key="2">
    <source>
        <dbReference type="ARBA" id="ARBA00024893"/>
    </source>
</evidence>
<comment type="caution">
    <text evidence="7">The sequence shown here is derived from an EMBL/GenBank/DDBJ whole genome shotgun (WGS) entry which is preliminary data.</text>
</comment>
<dbReference type="PROSITE" id="PS50302">
    <property type="entry name" value="PUM"/>
    <property type="match status" value="8"/>
</dbReference>
<feature type="repeat" description="Pumilio" evidence="3">
    <location>
        <begin position="868"/>
        <end position="905"/>
    </location>
</feature>
<dbReference type="InterPro" id="IPR033133">
    <property type="entry name" value="PUM-HD"/>
</dbReference>
<feature type="repeat" description="Pumilio" evidence="3">
    <location>
        <begin position="760"/>
        <end position="795"/>
    </location>
</feature>
<feature type="domain" description="PUM-HD" evidence="6">
    <location>
        <begin position="589"/>
        <end position="931"/>
    </location>
</feature>
<dbReference type="Proteomes" id="UP001595075">
    <property type="component" value="Unassembled WGS sequence"/>
</dbReference>
<evidence type="ECO:0000256" key="4">
    <source>
        <dbReference type="SAM" id="Coils"/>
    </source>
</evidence>
<keyword evidence="8" id="KW-1185">Reference proteome</keyword>
<dbReference type="SMART" id="SM00025">
    <property type="entry name" value="Pumilio"/>
    <property type="match status" value="8"/>
</dbReference>
<dbReference type="SUPFAM" id="SSF48371">
    <property type="entry name" value="ARM repeat"/>
    <property type="match status" value="1"/>
</dbReference>
<comment type="function">
    <text evidence="2">RNA-binding nucleolar protein required for pre-rRNA processing. Involved in production of 18S rRNA and assembly of small ribosomal subunit.</text>
</comment>
<feature type="compositionally biased region" description="Polar residues" evidence="5">
    <location>
        <begin position="142"/>
        <end position="152"/>
    </location>
</feature>
<feature type="coiled-coil region" evidence="4">
    <location>
        <begin position="92"/>
        <end position="137"/>
    </location>
</feature>
<feature type="compositionally biased region" description="Polar residues" evidence="5">
    <location>
        <begin position="421"/>
        <end position="442"/>
    </location>
</feature>
<feature type="region of interest" description="Disordered" evidence="5">
    <location>
        <begin position="994"/>
        <end position="1034"/>
    </location>
</feature>
<dbReference type="Pfam" id="PF00806">
    <property type="entry name" value="PUF"/>
    <property type="match status" value="8"/>
</dbReference>
<evidence type="ECO:0000259" key="6">
    <source>
        <dbReference type="PROSITE" id="PS50303"/>
    </source>
</evidence>
<evidence type="ECO:0000313" key="7">
    <source>
        <dbReference type="EMBL" id="KAL2066223.1"/>
    </source>
</evidence>
<dbReference type="InterPro" id="IPR011989">
    <property type="entry name" value="ARM-like"/>
</dbReference>
<protein>
    <recommendedName>
        <fullName evidence="6">PUM-HD domain-containing protein</fullName>
    </recommendedName>
</protein>
<dbReference type="CDD" id="cd07920">
    <property type="entry name" value="Pumilio"/>
    <property type="match status" value="1"/>
</dbReference>
<evidence type="ECO:0000313" key="8">
    <source>
        <dbReference type="Proteomes" id="UP001595075"/>
    </source>
</evidence>
<feature type="compositionally biased region" description="Polar residues" evidence="5">
    <location>
        <begin position="364"/>
        <end position="382"/>
    </location>
</feature>
<proteinExistence type="predicted"/>
<evidence type="ECO:0000256" key="1">
    <source>
        <dbReference type="ARBA" id="ARBA00022737"/>
    </source>
</evidence>
<dbReference type="Gene3D" id="1.25.10.10">
    <property type="entry name" value="Leucine-rich Repeat Variant"/>
    <property type="match status" value="1"/>
</dbReference>
<feature type="region of interest" description="Disordered" evidence="5">
    <location>
        <begin position="137"/>
        <end position="248"/>
    </location>
</feature>
<feature type="repeat" description="Pumilio" evidence="3">
    <location>
        <begin position="687"/>
        <end position="723"/>
    </location>
</feature>
<dbReference type="InterPro" id="IPR001313">
    <property type="entry name" value="Pumilio_RNA-bd_rpt"/>
</dbReference>
<gene>
    <name evidence="7" type="ORF">VTL71DRAFT_2294</name>
</gene>
<organism evidence="7 8">
    <name type="scientific">Oculimacula yallundae</name>
    <dbReference type="NCBI Taxonomy" id="86028"/>
    <lineage>
        <taxon>Eukaryota</taxon>
        <taxon>Fungi</taxon>
        <taxon>Dikarya</taxon>
        <taxon>Ascomycota</taxon>
        <taxon>Pezizomycotina</taxon>
        <taxon>Leotiomycetes</taxon>
        <taxon>Helotiales</taxon>
        <taxon>Ploettnerulaceae</taxon>
        <taxon>Oculimacula</taxon>
    </lineage>
</organism>
<keyword evidence="4" id="KW-0175">Coiled coil</keyword>
<dbReference type="PANTHER" id="PTHR12537:SF13">
    <property type="entry name" value="PUMILIO HOMOLOGY DOMAIN FAMILY MEMBER 4"/>
    <property type="match status" value="1"/>
</dbReference>
<dbReference type="PANTHER" id="PTHR12537">
    <property type="entry name" value="RNA BINDING PROTEIN PUMILIO-RELATED"/>
    <property type="match status" value="1"/>
</dbReference>
<reference evidence="7 8" key="1">
    <citation type="journal article" date="2024" name="Commun. Biol.">
        <title>Comparative genomic analysis of thermophilic fungi reveals convergent evolutionary adaptations and gene losses.</title>
        <authorList>
            <person name="Steindorff A.S."/>
            <person name="Aguilar-Pontes M.V."/>
            <person name="Robinson A.J."/>
            <person name="Andreopoulos B."/>
            <person name="LaButti K."/>
            <person name="Kuo A."/>
            <person name="Mondo S."/>
            <person name="Riley R."/>
            <person name="Otillar R."/>
            <person name="Haridas S."/>
            <person name="Lipzen A."/>
            <person name="Grimwood J."/>
            <person name="Schmutz J."/>
            <person name="Clum A."/>
            <person name="Reid I.D."/>
            <person name="Moisan M.C."/>
            <person name="Butler G."/>
            <person name="Nguyen T.T.M."/>
            <person name="Dewar K."/>
            <person name="Conant G."/>
            <person name="Drula E."/>
            <person name="Henrissat B."/>
            <person name="Hansel C."/>
            <person name="Singer S."/>
            <person name="Hutchinson M.I."/>
            <person name="de Vries R.P."/>
            <person name="Natvig D.O."/>
            <person name="Powell A.J."/>
            <person name="Tsang A."/>
            <person name="Grigoriev I.V."/>
        </authorList>
    </citation>
    <scope>NUCLEOTIDE SEQUENCE [LARGE SCALE GENOMIC DNA]</scope>
    <source>
        <strain evidence="7 8">CBS 494.80</strain>
    </source>
</reference>
<feature type="repeat" description="Pumilio" evidence="3">
    <location>
        <begin position="832"/>
        <end position="867"/>
    </location>
</feature>
<feature type="repeat" description="Pumilio" evidence="3">
    <location>
        <begin position="615"/>
        <end position="650"/>
    </location>
</feature>